<feature type="compositionally biased region" description="Low complexity" evidence="3">
    <location>
        <begin position="1"/>
        <end position="12"/>
    </location>
</feature>
<name>A0A1H6L3B8_9RHOB</name>
<evidence type="ECO:0000313" key="5">
    <source>
        <dbReference type="EMBL" id="SEH82803.1"/>
    </source>
</evidence>
<dbReference type="STRING" id="65735.SAMN04488075_1298"/>
<dbReference type="Proteomes" id="UP000199125">
    <property type="component" value="Unassembled WGS sequence"/>
</dbReference>
<dbReference type="PROSITE" id="PS50893">
    <property type="entry name" value="ABC_TRANSPORTER_2"/>
    <property type="match status" value="1"/>
</dbReference>
<dbReference type="InterPro" id="IPR003439">
    <property type="entry name" value="ABC_transporter-like_ATP-bd"/>
</dbReference>
<feature type="region of interest" description="Disordered" evidence="3">
    <location>
        <begin position="1"/>
        <end position="25"/>
    </location>
</feature>
<organism evidence="5 6">
    <name type="scientific">Paracoccus alkenifer</name>
    <dbReference type="NCBI Taxonomy" id="65735"/>
    <lineage>
        <taxon>Bacteria</taxon>
        <taxon>Pseudomonadati</taxon>
        <taxon>Pseudomonadota</taxon>
        <taxon>Alphaproteobacteria</taxon>
        <taxon>Rhodobacterales</taxon>
        <taxon>Paracoccaceae</taxon>
        <taxon>Paracoccus</taxon>
    </lineage>
</organism>
<accession>A0A1H6L3B8</accession>
<dbReference type="PANTHER" id="PTHR43869:SF1">
    <property type="entry name" value="GLYCINE BETAINE_PROLINE BETAINE TRANSPORT SYSTEM ATP-BINDING PROTEIN PROV"/>
    <property type="match status" value="1"/>
</dbReference>
<dbReference type="Pfam" id="PF00005">
    <property type="entry name" value="ABC_tran"/>
    <property type="match status" value="1"/>
</dbReference>
<dbReference type="GO" id="GO:0016887">
    <property type="term" value="F:ATP hydrolysis activity"/>
    <property type="evidence" value="ECO:0007669"/>
    <property type="project" value="InterPro"/>
</dbReference>
<evidence type="ECO:0000256" key="1">
    <source>
        <dbReference type="ARBA" id="ARBA00022741"/>
    </source>
</evidence>
<dbReference type="SUPFAM" id="SSF52540">
    <property type="entry name" value="P-loop containing nucleoside triphosphate hydrolases"/>
    <property type="match status" value="1"/>
</dbReference>
<dbReference type="EMBL" id="FNXG01000002">
    <property type="protein sequence ID" value="SEH82803.1"/>
    <property type="molecule type" value="Genomic_DNA"/>
</dbReference>
<dbReference type="InterPro" id="IPR051921">
    <property type="entry name" value="ABC_osmolyte_uptake_ATP-bind"/>
</dbReference>
<dbReference type="AlphaFoldDB" id="A0A1H6L3B8"/>
<dbReference type="RefSeq" id="WP_090846550.1">
    <property type="nucleotide sequence ID" value="NZ_FNXG01000002.1"/>
</dbReference>
<keyword evidence="6" id="KW-1185">Reference proteome</keyword>
<evidence type="ECO:0000256" key="3">
    <source>
        <dbReference type="SAM" id="MobiDB-lite"/>
    </source>
</evidence>
<proteinExistence type="predicted"/>
<keyword evidence="1" id="KW-0547">Nucleotide-binding</keyword>
<dbReference type="OrthoDB" id="9802264at2"/>
<gene>
    <name evidence="5" type="ORF">SAMN04488075_1298</name>
</gene>
<reference evidence="6" key="1">
    <citation type="submission" date="2016-10" db="EMBL/GenBank/DDBJ databases">
        <authorList>
            <person name="Varghese N."/>
            <person name="Submissions S."/>
        </authorList>
    </citation>
    <scope>NUCLEOTIDE SEQUENCE [LARGE SCALE GENOMIC DNA]</scope>
    <source>
        <strain evidence="6">DSM 11593</strain>
    </source>
</reference>
<evidence type="ECO:0000256" key="2">
    <source>
        <dbReference type="ARBA" id="ARBA00022840"/>
    </source>
</evidence>
<dbReference type="SMART" id="SM00382">
    <property type="entry name" value="AAA"/>
    <property type="match status" value="1"/>
</dbReference>
<dbReference type="Gene3D" id="3.40.50.300">
    <property type="entry name" value="P-loop containing nucleotide triphosphate hydrolases"/>
    <property type="match status" value="1"/>
</dbReference>
<feature type="compositionally biased region" description="Pro residues" evidence="3">
    <location>
        <begin position="13"/>
        <end position="25"/>
    </location>
</feature>
<evidence type="ECO:0000313" key="6">
    <source>
        <dbReference type="Proteomes" id="UP000199125"/>
    </source>
</evidence>
<evidence type="ECO:0000259" key="4">
    <source>
        <dbReference type="PROSITE" id="PS50893"/>
    </source>
</evidence>
<keyword evidence="2 5" id="KW-0067">ATP-binding</keyword>
<dbReference type="InterPro" id="IPR017871">
    <property type="entry name" value="ABC_transporter-like_CS"/>
</dbReference>
<dbReference type="PANTHER" id="PTHR43869">
    <property type="entry name" value="GLYCINE BETAINE/PROLINE BETAINE TRANSPORT SYSTEM ATP-BINDING PROTEIN PROV"/>
    <property type="match status" value="1"/>
</dbReference>
<sequence>MTASSPFARTTPAPSPPPLSPPPRPQAVVFDRVSIVFGDRPERALPLADEGLQRSAIREATGQVLGVHDCSLSVGVGEIVVLMGLSGSGKSTLLRAVNALSPAVRGDVRIRMDETMTSVTSADAQTLRRIRLSHVSMVFQQFGLLPWRTVRENVGLGLELAGQSRKQRRARVDEELETVGLSDWAERRVGDLSGGMQQRVGLARAFATRAPILLMDEPFSALDPLIRTRLQDDLLAMQARRPRTIIFVSHDLDEAFKLGDRIALMDEGRIVQTGTALEILRNPANAYVAEFVAHMNPMAVLTAADLAEPGEAPGAPLAATLPAREVMAALTAAEALPVEGGGRVTRAGVLKRLAHPGNGRA</sequence>
<dbReference type="PROSITE" id="PS00211">
    <property type="entry name" value="ABC_TRANSPORTER_1"/>
    <property type="match status" value="1"/>
</dbReference>
<dbReference type="InterPro" id="IPR027417">
    <property type="entry name" value="P-loop_NTPase"/>
</dbReference>
<feature type="domain" description="ABC transporter" evidence="4">
    <location>
        <begin position="52"/>
        <end position="292"/>
    </location>
</feature>
<dbReference type="GO" id="GO:0005524">
    <property type="term" value="F:ATP binding"/>
    <property type="evidence" value="ECO:0007669"/>
    <property type="project" value="UniProtKB-KW"/>
</dbReference>
<protein>
    <submittedName>
        <fullName evidence="5">Glycine betaine/proline transport system ATP-binding protein</fullName>
    </submittedName>
</protein>
<dbReference type="InterPro" id="IPR003593">
    <property type="entry name" value="AAA+_ATPase"/>
</dbReference>